<gene>
    <name evidence="1" type="ORF">KK1_028796</name>
</gene>
<keyword evidence="2" id="KW-1185">Reference proteome</keyword>
<organism evidence="1 2">
    <name type="scientific">Cajanus cajan</name>
    <name type="common">Pigeon pea</name>
    <name type="synonym">Cajanus indicus</name>
    <dbReference type="NCBI Taxonomy" id="3821"/>
    <lineage>
        <taxon>Eukaryota</taxon>
        <taxon>Viridiplantae</taxon>
        <taxon>Streptophyta</taxon>
        <taxon>Embryophyta</taxon>
        <taxon>Tracheophyta</taxon>
        <taxon>Spermatophyta</taxon>
        <taxon>Magnoliopsida</taxon>
        <taxon>eudicotyledons</taxon>
        <taxon>Gunneridae</taxon>
        <taxon>Pentapetalae</taxon>
        <taxon>rosids</taxon>
        <taxon>fabids</taxon>
        <taxon>Fabales</taxon>
        <taxon>Fabaceae</taxon>
        <taxon>Papilionoideae</taxon>
        <taxon>50 kb inversion clade</taxon>
        <taxon>NPAAA clade</taxon>
        <taxon>indigoferoid/millettioid clade</taxon>
        <taxon>Phaseoleae</taxon>
        <taxon>Cajanus</taxon>
    </lineage>
</organism>
<accession>A0A151S3Q8</accession>
<name>A0A151S3Q8_CAJCA</name>
<protein>
    <submittedName>
        <fullName evidence="1">Uncharacterized protein</fullName>
    </submittedName>
</protein>
<reference evidence="1" key="1">
    <citation type="journal article" date="2012" name="Nat. Biotechnol.">
        <title>Draft genome sequence of pigeonpea (Cajanus cajan), an orphan legume crop of resource-poor farmers.</title>
        <authorList>
            <person name="Varshney R.K."/>
            <person name="Chen W."/>
            <person name="Li Y."/>
            <person name="Bharti A.K."/>
            <person name="Saxena R.K."/>
            <person name="Schlueter J.A."/>
            <person name="Donoghue M.T."/>
            <person name="Azam S."/>
            <person name="Fan G."/>
            <person name="Whaley A.M."/>
            <person name="Farmer A.D."/>
            <person name="Sheridan J."/>
            <person name="Iwata A."/>
            <person name="Tuteja R."/>
            <person name="Penmetsa R.V."/>
            <person name="Wu W."/>
            <person name="Upadhyaya H.D."/>
            <person name="Yang S.P."/>
            <person name="Shah T."/>
            <person name="Saxena K.B."/>
            <person name="Michael T."/>
            <person name="McCombie W.R."/>
            <person name="Yang B."/>
            <person name="Zhang G."/>
            <person name="Yang H."/>
            <person name="Wang J."/>
            <person name="Spillane C."/>
            <person name="Cook D.R."/>
            <person name="May G.D."/>
            <person name="Xu X."/>
            <person name="Jackson S.A."/>
        </authorList>
    </citation>
    <scope>NUCLEOTIDE SEQUENCE [LARGE SCALE GENOMIC DNA]</scope>
</reference>
<dbReference type="Gramene" id="C.cajan_30864.t">
    <property type="protein sequence ID" value="C.cajan_30864.t.cds1"/>
    <property type="gene ID" value="C.cajan_30864"/>
</dbReference>
<dbReference type="Proteomes" id="UP000075243">
    <property type="component" value="Unassembled WGS sequence"/>
</dbReference>
<evidence type="ECO:0000313" key="2">
    <source>
        <dbReference type="Proteomes" id="UP000075243"/>
    </source>
</evidence>
<sequence>MVKELKDKSISFVKVVWDVESSEATWELKNKIIDQYSFFFPSKSIFTDENFCCWGEL</sequence>
<dbReference type="EMBL" id="KQ483476">
    <property type="protein sequence ID" value="KYP49450.1"/>
    <property type="molecule type" value="Genomic_DNA"/>
</dbReference>
<evidence type="ECO:0000313" key="1">
    <source>
        <dbReference type="EMBL" id="KYP49450.1"/>
    </source>
</evidence>
<dbReference type="AlphaFoldDB" id="A0A151S3Q8"/>
<proteinExistence type="predicted"/>